<evidence type="ECO:0000256" key="6">
    <source>
        <dbReference type="SAM" id="Phobius"/>
    </source>
</evidence>
<protein>
    <recommendedName>
        <fullName evidence="9">Oxaloacetate decarboxylase, gamma chain</fullName>
    </recommendedName>
</protein>
<reference evidence="8" key="1">
    <citation type="submission" date="2016-04" db="EMBL/GenBank/DDBJ databases">
        <title>The genome sequence project of a novel Fervidobacterium isolate from a hot spring in Thailand.</title>
        <authorList>
            <person name="Gonzalez J.M."/>
            <person name="Cuecas A."/>
            <person name="Kanoksilapatham W."/>
        </authorList>
    </citation>
    <scope>NUCLEOTIDE SEQUENCE [LARGE SCALE GENOMIC DNA]</scope>
    <source>
        <strain evidence="8">FC2004</strain>
    </source>
</reference>
<sequence>MTEPNELSITIVGVTTVFAVFVILYIVFKIFEYLGISKGKKVKLPKSEDKGTFVQTVREEPTEKIRKSVDAALLKGTEDEEIAAVIAAVYACLGTGVRIKSVQQVPQRSAVRGVKGLRGWEEWRNYGWRGGNRW</sequence>
<evidence type="ECO:0000256" key="4">
    <source>
        <dbReference type="ARBA" id="ARBA00022989"/>
    </source>
</evidence>
<comment type="subcellular location">
    <subcellularLocation>
        <location evidence="1">Cell membrane</location>
    </subcellularLocation>
</comment>
<feature type="transmembrane region" description="Helical" evidence="6">
    <location>
        <begin position="6"/>
        <end position="28"/>
    </location>
</feature>
<evidence type="ECO:0000313" key="7">
    <source>
        <dbReference type="EMBL" id="ODN30106.1"/>
    </source>
</evidence>
<accession>A0A1E3G1I1</accession>
<dbReference type="EMBL" id="LWAF01000011">
    <property type="protein sequence ID" value="ODN30106.1"/>
    <property type="molecule type" value="Genomic_DNA"/>
</dbReference>
<dbReference type="GO" id="GO:0005886">
    <property type="term" value="C:plasma membrane"/>
    <property type="evidence" value="ECO:0007669"/>
    <property type="project" value="UniProtKB-SubCell"/>
</dbReference>
<evidence type="ECO:0000256" key="1">
    <source>
        <dbReference type="ARBA" id="ARBA00004236"/>
    </source>
</evidence>
<evidence type="ECO:0000256" key="5">
    <source>
        <dbReference type="ARBA" id="ARBA00023136"/>
    </source>
</evidence>
<dbReference type="AlphaFoldDB" id="A0A1E3G1I1"/>
<dbReference type="STRING" id="1008305.A4H02_07330"/>
<dbReference type="Pfam" id="PF04277">
    <property type="entry name" value="OAD_gamma"/>
    <property type="match status" value="1"/>
</dbReference>
<evidence type="ECO:0000256" key="2">
    <source>
        <dbReference type="ARBA" id="ARBA00022475"/>
    </source>
</evidence>
<name>A0A1E3G1I1_9BACT</name>
<dbReference type="Proteomes" id="UP000094570">
    <property type="component" value="Unassembled WGS sequence"/>
</dbReference>
<proteinExistence type="predicted"/>
<evidence type="ECO:0000313" key="8">
    <source>
        <dbReference type="Proteomes" id="UP000094570"/>
    </source>
</evidence>
<dbReference type="OrthoDB" id="48293at2"/>
<dbReference type="GO" id="GO:0036376">
    <property type="term" value="P:sodium ion export across plasma membrane"/>
    <property type="evidence" value="ECO:0007669"/>
    <property type="project" value="InterPro"/>
</dbReference>
<keyword evidence="8" id="KW-1185">Reference proteome</keyword>
<dbReference type="RefSeq" id="WP_069293521.1">
    <property type="nucleotide sequence ID" value="NZ_CP140110.1"/>
</dbReference>
<keyword evidence="4 6" id="KW-1133">Transmembrane helix</keyword>
<comment type="caution">
    <text evidence="7">The sequence shown here is derived from an EMBL/GenBank/DDBJ whole genome shotgun (WGS) entry which is preliminary data.</text>
</comment>
<keyword evidence="3 6" id="KW-0812">Transmembrane</keyword>
<keyword evidence="5 6" id="KW-0472">Membrane</keyword>
<organism evidence="7 8">
    <name type="scientific">Fervidobacterium thailandense</name>
    <dbReference type="NCBI Taxonomy" id="1008305"/>
    <lineage>
        <taxon>Bacteria</taxon>
        <taxon>Thermotogati</taxon>
        <taxon>Thermotogota</taxon>
        <taxon>Thermotogae</taxon>
        <taxon>Thermotogales</taxon>
        <taxon>Fervidobacteriaceae</taxon>
        <taxon>Fervidobacterium</taxon>
    </lineage>
</organism>
<keyword evidence="2" id="KW-1003">Cell membrane</keyword>
<dbReference type="InterPro" id="IPR005899">
    <property type="entry name" value="Na_pump_deCOase"/>
</dbReference>
<gene>
    <name evidence="7" type="ORF">A4H02_07330</name>
</gene>
<evidence type="ECO:0008006" key="9">
    <source>
        <dbReference type="Google" id="ProtNLM"/>
    </source>
</evidence>
<dbReference type="GO" id="GO:0015081">
    <property type="term" value="F:sodium ion transmembrane transporter activity"/>
    <property type="evidence" value="ECO:0007669"/>
    <property type="project" value="InterPro"/>
</dbReference>
<evidence type="ECO:0000256" key="3">
    <source>
        <dbReference type="ARBA" id="ARBA00022692"/>
    </source>
</evidence>